<keyword evidence="2" id="KW-0614">Plasmid</keyword>
<feature type="domain" description="Plasmid pRiA4b Orf3-like" evidence="1">
    <location>
        <begin position="4"/>
        <end position="192"/>
    </location>
</feature>
<dbReference type="Pfam" id="PF07929">
    <property type="entry name" value="PRiA4_ORF3"/>
    <property type="match status" value="1"/>
</dbReference>
<reference evidence="2 3" key="1">
    <citation type="submission" date="2022-11" db="EMBL/GenBank/DDBJ databases">
        <title>Haliovirga abyssi gen. nov., sp. nov., a mesophilic fermentative bacterium isolated from the Iheya North hydrothermal field and the proposal of Haliovirgaceae fam. nov.</title>
        <authorList>
            <person name="Miyazaki U."/>
            <person name="Tame A."/>
            <person name="Miyazaki J."/>
            <person name="Takai K."/>
            <person name="Sawayama S."/>
            <person name="Kitajima M."/>
            <person name="Okamoto A."/>
            <person name="Nakagawa S."/>
        </authorList>
    </citation>
    <scope>NUCLEOTIDE SEQUENCE [LARGE SCALE GENOMIC DNA]</scope>
    <source>
        <strain evidence="2 3">IC12</strain>
        <plasmid evidence="2 3">pHIC</plasmid>
    </source>
</reference>
<sequence>MKKKILQLRIEIKGIKPPIWRRILVEDNITFLDLHKIIQIAFDWKGYHLYHFSPDNYDEVRILSMEDEFYEPLDLLDFLDLDESKDYEESKTKLNKFLKKEKDKMVYCYDYGDNWEHLIKVEKILDFDKKVKYPVCIKGKRAAPLEDIGGVYGYYDFMDALQDENHEMHDDYIEMGYKFYMKEFDAEEFDLDKINEKLKDYKKFGVYEEDDDYNDEDESISDNMENNKKIIDFSDVKKFQKNKKK</sequence>
<evidence type="ECO:0000313" key="3">
    <source>
        <dbReference type="Proteomes" id="UP001321582"/>
    </source>
</evidence>
<organism evidence="2 3">
    <name type="scientific">Haliovirga abyssi</name>
    <dbReference type="NCBI Taxonomy" id="2996794"/>
    <lineage>
        <taxon>Bacteria</taxon>
        <taxon>Fusobacteriati</taxon>
        <taxon>Fusobacteriota</taxon>
        <taxon>Fusobacteriia</taxon>
        <taxon>Fusobacteriales</taxon>
        <taxon>Haliovirgaceae</taxon>
        <taxon>Haliovirga</taxon>
    </lineage>
</organism>
<dbReference type="EMBL" id="AP027060">
    <property type="protein sequence ID" value="BDU51537.1"/>
    <property type="molecule type" value="Genomic_DNA"/>
</dbReference>
<dbReference type="SUPFAM" id="SSF159941">
    <property type="entry name" value="MM3350-like"/>
    <property type="match status" value="1"/>
</dbReference>
<dbReference type="RefSeq" id="WP_307905620.1">
    <property type="nucleotide sequence ID" value="NZ_AP027060.1"/>
</dbReference>
<proteinExistence type="predicted"/>
<protein>
    <submittedName>
        <fullName evidence="2">Plasmid pRiA4b ORF-3 family protein</fullName>
    </submittedName>
</protein>
<dbReference type="PANTHER" id="PTHR41878">
    <property type="entry name" value="LEXA REPRESSOR-RELATED"/>
    <property type="match status" value="1"/>
</dbReference>
<name>A0AAU9DN92_9FUSO</name>
<dbReference type="InterPro" id="IPR012912">
    <property type="entry name" value="Plasmid_pRiA4b_Orf3-like"/>
</dbReference>
<dbReference type="InterPro" id="IPR024047">
    <property type="entry name" value="MM3350-like_sf"/>
</dbReference>
<evidence type="ECO:0000259" key="1">
    <source>
        <dbReference type="Pfam" id="PF07929"/>
    </source>
</evidence>
<dbReference type="KEGG" id="haby:HLVA_21060"/>
<accession>A0AAU9DN92</accession>
<geneLocation type="plasmid" evidence="2 3">
    <name>pHIC</name>
</geneLocation>
<dbReference type="Proteomes" id="UP001321582">
    <property type="component" value="Plasmid pHIC"/>
</dbReference>
<dbReference type="Gene3D" id="3.10.290.30">
    <property type="entry name" value="MM3350-like"/>
    <property type="match status" value="1"/>
</dbReference>
<evidence type="ECO:0000313" key="2">
    <source>
        <dbReference type="EMBL" id="BDU51537.1"/>
    </source>
</evidence>
<dbReference type="PANTHER" id="PTHR41878:SF1">
    <property type="entry name" value="TNPR PROTEIN"/>
    <property type="match status" value="1"/>
</dbReference>
<keyword evidence="3" id="KW-1185">Reference proteome</keyword>
<dbReference type="AlphaFoldDB" id="A0AAU9DN92"/>
<gene>
    <name evidence="2" type="ORF">HLVA_21060</name>
</gene>